<dbReference type="InParanoid" id="F1A0V6"/>
<protein>
    <recommendedName>
        <fullName evidence="1">AB hydrolase-1 domain-containing protein</fullName>
    </recommendedName>
</protein>
<dbReference type="eggNOG" id="ENOG502SGXA">
    <property type="taxonomic scope" value="Eukaryota"/>
</dbReference>
<dbReference type="FunCoup" id="F1A0V6">
    <property type="interactions" value="24"/>
</dbReference>
<dbReference type="Proteomes" id="UP000001064">
    <property type="component" value="Unassembled WGS sequence"/>
</dbReference>
<evidence type="ECO:0000313" key="2">
    <source>
        <dbReference type="EMBL" id="EGC30177.1"/>
    </source>
</evidence>
<dbReference type="SUPFAM" id="SSF53474">
    <property type="entry name" value="alpha/beta-Hydrolases"/>
    <property type="match status" value="1"/>
</dbReference>
<dbReference type="InterPro" id="IPR000073">
    <property type="entry name" value="AB_hydrolase_1"/>
</dbReference>
<feature type="domain" description="AB hydrolase-1" evidence="1">
    <location>
        <begin position="30"/>
        <end position="261"/>
    </location>
</feature>
<dbReference type="Pfam" id="PF00561">
    <property type="entry name" value="Abhydrolase_1"/>
    <property type="match status" value="1"/>
</dbReference>
<name>F1A0V6_DICPU</name>
<gene>
    <name evidence="2" type="ORF">DICPUDRAFT_158112</name>
</gene>
<dbReference type="GeneID" id="10511079"/>
<evidence type="ECO:0000313" key="3">
    <source>
        <dbReference type="Proteomes" id="UP000001064"/>
    </source>
</evidence>
<organism evidence="2 3">
    <name type="scientific">Dictyostelium purpureum</name>
    <name type="common">Slime mold</name>
    <dbReference type="NCBI Taxonomy" id="5786"/>
    <lineage>
        <taxon>Eukaryota</taxon>
        <taxon>Amoebozoa</taxon>
        <taxon>Evosea</taxon>
        <taxon>Eumycetozoa</taxon>
        <taxon>Dictyostelia</taxon>
        <taxon>Dictyosteliales</taxon>
        <taxon>Dictyosteliaceae</taxon>
        <taxon>Dictyostelium</taxon>
    </lineage>
</organism>
<dbReference type="VEuPathDB" id="AmoebaDB:DICPUDRAFT_158112"/>
<sequence>MNKKFFVAGKNRNNQLKLEYEVLGEGKEKIIFLPGILSTSCTWKNQINYITKQYPQYQVASFHYRGIGNSDFHQAAKGMRDHSLDLLDFIEHLNWDKVHLVGNSFGSQVAFDFAVHSKSRIKSLLLSSMKPPHKNYILEVSLILDSIYKNDLESFQSLFFSQDFLNSKSSDGSTIKDKLQGPLLKQLKERYLMPREVLNDQFKSTFNYLLTNEDVIKVKNRDFPISIVYGSNDAIYPYRDTLKLLDIIKPDSFSIFNGCGHGVPNERFNDFNKELIKTLNLKRSPNEL</sequence>
<evidence type="ECO:0000259" key="1">
    <source>
        <dbReference type="Pfam" id="PF00561"/>
    </source>
</evidence>
<reference evidence="3" key="1">
    <citation type="journal article" date="2011" name="Genome Biol.">
        <title>Comparative genomics of the social amoebae Dictyostelium discoideum and Dictyostelium purpureum.</title>
        <authorList>
            <consortium name="US DOE Joint Genome Institute (JGI-PGF)"/>
            <person name="Sucgang R."/>
            <person name="Kuo A."/>
            <person name="Tian X."/>
            <person name="Salerno W."/>
            <person name="Parikh A."/>
            <person name="Feasley C.L."/>
            <person name="Dalin E."/>
            <person name="Tu H."/>
            <person name="Huang E."/>
            <person name="Barry K."/>
            <person name="Lindquist E."/>
            <person name="Shapiro H."/>
            <person name="Bruce D."/>
            <person name="Schmutz J."/>
            <person name="Salamov A."/>
            <person name="Fey P."/>
            <person name="Gaudet P."/>
            <person name="Anjard C."/>
            <person name="Babu M.M."/>
            <person name="Basu S."/>
            <person name="Bushmanova Y."/>
            <person name="van der Wel H."/>
            <person name="Katoh-Kurasawa M."/>
            <person name="Dinh C."/>
            <person name="Coutinho P.M."/>
            <person name="Saito T."/>
            <person name="Elias M."/>
            <person name="Schaap P."/>
            <person name="Kay R.R."/>
            <person name="Henrissat B."/>
            <person name="Eichinger L."/>
            <person name="Rivero F."/>
            <person name="Putnam N.H."/>
            <person name="West C.M."/>
            <person name="Loomis W.F."/>
            <person name="Chisholm R.L."/>
            <person name="Shaulsky G."/>
            <person name="Strassmann J.E."/>
            <person name="Queller D.C."/>
            <person name="Kuspa A."/>
            <person name="Grigoriev I.V."/>
        </authorList>
    </citation>
    <scope>NUCLEOTIDE SEQUENCE [LARGE SCALE GENOMIC DNA]</scope>
    <source>
        <strain evidence="3">QSDP1</strain>
    </source>
</reference>
<accession>F1A0V6</accession>
<dbReference type="AlphaFoldDB" id="F1A0V6"/>
<dbReference type="InterPro" id="IPR029058">
    <property type="entry name" value="AB_hydrolase_fold"/>
</dbReference>
<dbReference type="STRING" id="5786.F1A0V6"/>
<dbReference type="PRINTS" id="PR00111">
    <property type="entry name" value="ABHYDROLASE"/>
</dbReference>
<dbReference type="KEGG" id="dpp:DICPUDRAFT_158112"/>
<dbReference type="EMBL" id="GL871351">
    <property type="protein sequence ID" value="EGC30177.1"/>
    <property type="molecule type" value="Genomic_DNA"/>
</dbReference>
<dbReference type="PANTHER" id="PTHR43433">
    <property type="entry name" value="HYDROLASE, ALPHA/BETA FOLD FAMILY PROTEIN"/>
    <property type="match status" value="1"/>
</dbReference>
<dbReference type="PANTHER" id="PTHR43433:SF10">
    <property type="entry name" value="AB HYDROLASE-1 DOMAIN-CONTAINING PROTEIN"/>
    <property type="match status" value="1"/>
</dbReference>
<dbReference type="RefSeq" id="XP_003293303.1">
    <property type="nucleotide sequence ID" value="XM_003293255.1"/>
</dbReference>
<dbReference type="Gene3D" id="3.40.50.1820">
    <property type="entry name" value="alpha/beta hydrolase"/>
    <property type="match status" value="1"/>
</dbReference>
<keyword evidence="3" id="KW-1185">Reference proteome</keyword>
<dbReference type="GO" id="GO:0016787">
    <property type="term" value="F:hydrolase activity"/>
    <property type="evidence" value="ECO:0000318"/>
    <property type="project" value="GO_Central"/>
</dbReference>
<dbReference type="OrthoDB" id="19657at2759"/>
<dbReference type="InterPro" id="IPR050471">
    <property type="entry name" value="AB_hydrolase"/>
</dbReference>
<proteinExistence type="predicted"/>